<keyword evidence="3" id="KW-0067">ATP-binding</keyword>
<dbReference type="Gene3D" id="3.30.565.10">
    <property type="entry name" value="Histidine kinase-like ATPase, C-terminal domain"/>
    <property type="match status" value="1"/>
</dbReference>
<keyword evidence="4" id="KW-1185">Reference proteome</keyword>
<comment type="caution">
    <text evidence="3">The sequence shown here is derived from an EMBL/GenBank/DDBJ whole genome shotgun (WGS) entry which is preliminary data.</text>
</comment>
<feature type="transmembrane region" description="Helical" evidence="1">
    <location>
        <begin position="149"/>
        <end position="169"/>
    </location>
</feature>
<dbReference type="GO" id="GO:0005524">
    <property type="term" value="F:ATP binding"/>
    <property type="evidence" value="ECO:0007669"/>
    <property type="project" value="UniProtKB-KW"/>
</dbReference>
<dbReference type="Pfam" id="PF02518">
    <property type="entry name" value="HATPase_c"/>
    <property type="match status" value="1"/>
</dbReference>
<name>F1YJ80_9ACTN</name>
<evidence type="ECO:0000259" key="2">
    <source>
        <dbReference type="Pfam" id="PF02518"/>
    </source>
</evidence>
<dbReference type="Proteomes" id="UP000035065">
    <property type="component" value="Unassembled WGS sequence"/>
</dbReference>
<feature type="transmembrane region" description="Helical" evidence="1">
    <location>
        <begin position="35"/>
        <end position="57"/>
    </location>
</feature>
<dbReference type="InterPro" id="IPR003594">
    <property type="entry name" value="HATPase_dom"/>
</dbReference>
<evidence type="ECO:0000256" key="1">
    <source>
        <dbReference type="SAM" id="Phobius"/>
    </source>
</evidence>
<keyword evidence="1" id="KW-0472">Membrane</keyword>
<feature type="transmembrane region" description="Helical" evidence="1">
    <location>
        <begin position="126"/>
        <end position="143"/>
    </location>
</feature>
<dbReference type="eggNOG" id="COG4585">
    <property type="taxonomic scope" value="Bacteria"/>
</dbReference>
<gene>
    <name evidence="3" type="ORF">SCNU_09584</name>
</gene>
<feature type="transmembrane region" description="Helical" evidence="1">
    <location>
        <begin position="69"/>
        <end position="90"/>
    </location>
</feature>
<dbReference type="InterPro" id="IPR036890">
    <property type="entry name" value="HATPase_C_sf"/>
</dbReference>
<keyword evidence="1" id="KW-1133">Transmembrane helix</keyword>
<feature type="transmembrane region" description="Helical" evidence="1">
    <location>
        <begin position="102"/>
        <end position="119"/>
    </location>
</feature>
<feature type="domain" description="Histidine kinase/HSP90-like ATPase" evidence="2">
    <location>
        <begin position="295"/>
        <end position="384"/>
    </location>
</feature>
<proteinExistence type="predicted"/>
<protein>
    <submittedName>
        <fullName evidence="3">ATP-binding region ATPase domain-containing protein</fullName>
    </submittedName>
</protein>
<reference evidence="3 4" key="1">
    <citation type="journal article" date="2011" name="J. Bacteriol.">
        <title>Draft Genome Sequence of Gordonia neofelifaecis NRRL B-59395, a Cholesterol-Degrading Actinomycete.</title>
        <authorList>
            <person name="Ge F."/>
            <person name="Li W."/>
            <person name="Chen G."/>
            <person name="Liu Y."/>
            <person name="Zhang G."/>
            <person name="Yong B."/>
            <person name="Wang Q."/>
            <person name="Wang N."/>
            <person name="Huang Z."/>
            <person name="Li W."/>
            <person name="Wang J."/>
            <person name="Wu C."/>
            <person name="Xie Q."/>
            <person name="Liu G."/>
        </authorList>
    </citation>
    <scope>NUCLEOTIDE SEQUENCE [LARGE SCALE GENOMIC DNA]</scope>
    <source>
        <strain evidence="3 4">NRRL B-59395</strain>
    </source>
</reference>
<dbReference type="EMBL" id="AEUD01000007">
    <property type="protein sequence ID" value="EGD55113.1"/>
    <property type="molecule type" value="Genomic_DNA"/>
</dbReference>
<evidence type="ECO:0000313" key="4">
    <source>
        <dbReference type="Proteomes" id="UP000035065"/>
    </source>
</evidence>
<dbReference type="SUPFAM" id="SSF55874">
    <property type="entry name" value="ATPase domain of HSP90 chaperone/DNA topoisomerase II/histidine kinase"/>
    <property type="match status" value="1"/>
</dbReference>
<keyword evidence="3" id="KW-0547">Nucleotide-binding</keyword>
<accession>F1YJ80</accession>
<dbReference type="AlphaFoldDB" id="F1YJ80"/>
<organism evidence="3 4">
    <name type="scientific">Gordonia neofelifaecis NRRL B-59395</name>
    <dbReference type="NCBI Taxonomy" id="644548"/>
    <lineage>
        <taxon>Bacteria</taxon>
        <taxon>Bacillati</taxon>
        <taxon>Actinomycetota</taxon>
        <taxon>Actinomycetes</taxon>
        <taxon>Mycobacteriales</taxon>
        <taxon>Gordoniaceae</taxon>
        <taxon>Gordonia</taxon>
    </lineage>
</organism>
<sequence>MNELRMRRGVAVCMAITTLIVPTIMVSYYDQVISLVAVWWVPVSIVLVVGAAAALLADATRGSGRLIGPLALTLGAANVTVVVLWLIAWTGDAAPPSYGSPPIWPANTVVLPAIVMATVYRARVPVLYAGFVLLLLATAQQYVKQGQFGVLGYANSLLTAALVGVFLTLEYSTMRAVRAADERREQVLSASARAASRAARVAERERLDIVVRDKVIAVLRQVSEGVPEPRLQAKATQTLADLDGRSRSRPPPAEMSVAETSLRLREAVNAVADDPMTELTVLDPDAHYPYRLGEALVDAAAEAVGNAVAHAGPTAACALIGVFDSDLIRLRVVDDGVGFDPRRIPADRAGVELGILRRMREQPGGGAWIDSSTTGGTMVSLHWRRP</sequence>
<dbReference type="STRING" id="644548.SCNU_09584"/>
<keyword evidence="1" id="KW-0812">Transmembrane</keyword>
<feature type="transmembrane region" description="Helical" evidence="1">
    <location>
        <begin position="9"/>
        <end position="29"/>
    </location>
</feature>
<evidence type="ECO:0000313" key="3">
    <source>
        <dbReference type="EMBL" id="EGD55113.1"/>
    </source>
</evidence>